<dbReference type="OrthoDB" id="4750320at2"/>
<dbReference type="EMBL" id="RCZG01000001">
    <property type="protein sequence ID" value="TPG37461.1"/>
    <property type="molecule type" value="Genomic_DNA"/>
</dbReference>
<evidence type="ECO:0000256" key="1">
    <source>
        <dbReference type="SAM" id="SignalP"/>
    </source>
</evidence>
<proteinExistence type="predicted"/>
<name>A0A502EMG1_9MYCO</name>
<evidence type="ECO:0000313" key="3">
    <source>
        <dbReference type="Proteomes" id="UP000320095"/>
    </source>
</evidence>
<sequence length="72" mass="7504">MKKFGFAAIVASGFAAGILGVASPIQATASAEALPTIELPGYSTGVDHHQWITTIHPDVTVPQVDTTVQQSR</sequence>
<evidence type="ECO:0000313" key="2">
    <source>
        <dbReference type="EMBL" id="TPG37461.1"/>
    </source>
</evidence>
<dbReference type="AlphaFoldDB" id="A0A502EMG1"/>
<reference evidence="2 3" key="1">
    <citation type="journal article" date="2019" name="Environ. Microbiol.">
        <title>Species interactions and distinct microbial communities in high Arctic permafrost affected cryosols are associated with the CH4 and CO2 gas fluxes.</title>
        <authorList>
            <person name="Altshuler I."/>
            <person name="Hamel J."/>
            <person name="Turney S."/>
            <person name="Magnuson E."/>
            <person name="Levesque R."/>
            <person name="Greer C."/>
            <person name="Whyte L.G."/>
        </authorList>
    </citation>
    <scope>NUCLEOTIDE SEQUENCE [LARGE SCALE GENOMIC DNA]</scope>
    <source>
        <strain evidence="2 3">S5.20</strain>
    </source>
</reference>
<gene>
    <name evidence="2" type="ORF">EAH80_04995</name>
</gene>
<feature type="signal peptide" evidence="1">
    <location>
        <begin position="1"/>
        <end position="27"/>
    </location>
</feature>
<organism evidence="2 3">
    <name type="scientific">Mycolicibacterium hodleri</name>
    <dbReference type="NCBI Taxonomy" id="49897"/>
    <lineage>
        <taxon>Bacteria</taxon>
        <taxon>Bacillati</taxon>
        <taxon>Actinomycetota</taxon>
        <taxon>Actinomycetes</taxon>
        <taxon>Mycobacteriales</taxon>
        <taxon>Mycobacteriaceae</taxon>
        <taxon>Mycolicibacterium</taxon>
    </lineage>
</organism>
<keyword evidence="3" id="KW-1185">Reference proteome</keyword>
<keyword evidence="1" id="KW-0732">Signal</keyword>
<protein>
    <submittedName>
        <fullName evidence="2">Uncharacterized protein</fullName>
    </submittedName>
</protein>
<dbReference type="Proteomes" id="UP000320095">
    <property type="component" value="Unassembled WGS sequence"/>
</dbReference>
<accession>A0A502EMG1</accession>
<feature type="chain" id="PRO_5021344511" evidence="1">
    <location>
        <begin position="28"/>
        <end position="72"/>
    </location>
</feature>
<comment type="caution">
    <text evidence="2">The sequence shown here is derived from an EMBL/GenBank/DDBJ whole genome shotgun (WGS) entry which is preliminary data.</text>
</comment>